<gene>
    <name evidence="3" type="primary">mnmH</name>
    <name evidence="3" type="ORF">DS745_16285</name>
</gene>
<dbReference type="InterPro" id="IPR017582">
    <property type="entry name" value="SelU"/>
</dbReference>
<dbReference type="NCBIfam" id="NF008750">
    <property type="entry name" value="PRK11784.1-2"/>
    <property type="match status" value="1"/>
</dbReference>
<evidence type="ECO:0000256" key="1">
    <source>
        <dbReference type="ARBA" id="ARBA00023266"/>
    </source>
</evidence>
<name>A0A4Q0VND3_9BACI</name>
<reference evidence="3 4" key="1">
    <citation type="journal article" date="2019" name="Int. J. Syst. Evol. Microbiol.">
        <title>Anaerobacillus alkaliphilus sp. nov., a novel alkaliphilic and moderately halophilic bacterium.</title>
        <authorList>
            <person name="Borsodi A.K."/>
            <person name="Aszalos J.M."/>
            <person name="Bihari P."/>
            <person name="Nagy I."/>
            <person name="Schumann P."/>
            <person name="Sproer C."/>
            <person name="Kovacs A.L."/>
            <person name="Boka K."/>
            <person name="Dobosy P."/>
            <person name="Ovari M."/>
            <person name="Szili-Kovacs T."/>
            <person name="Toth E."/>
        </authorList>
    </citation>
    <scope>NUCLEOTIDE SEQUENCE [LARGE SCALE GENOMIC DNA]</scope>
    <source>
        <strain evidence="3 4">B16-10</strain>
    </source>
</reference>
<dbReference type="SMART" id="SM00450">
    <property type="entry name" value="RHOD"/>
    <property type="match status" value="1"/>
</dbReference>
<sequence length="376" mass="43773">MGCFFVLMKSIGYRMMNMYDNQFQIPKVDVLSWDPNKYVTVDVRSPGEYQEFSMPSSINLPIFDNDERSKVGTVYKQMGKEEAIRLGLDFFSKKIQGIFDLILNLRSSYSTKRIVIVCARGGMRSNSVVSTLNMLGIDCLQLDGGIRAYRENITTRLQTHAERLKFYYVLSGNTGTKKTDVLRRLKLEGYPVIDLEDLASHRGSAFGGIGLKSRSQKEFELLLVGELDRYYHSPYLLIESESKRIGNIVVPDFIMAGKRKGVRIELEYPFMERVQHLLETYQPNNNQNRIIEAFLIIKKRMQKHVGNEIHDLLLKRDYEKAFVMLLTHYYDPRYDHSMRQEHQEIVHVNFTDIYDAVAKVKQVIADKQIDCFRRMV</sequence>
<evidence type="ECO:0000313" key="4">
    <source>
        <dbReference type="Proteomes" id="UP000290649"/>
    </source>
</evidence>
<keyword evidence="4" id="KW-1185">Reference proteome</keyword>
<dbReference type="NCBIfam" id="TIGR03167">
    <property type="entry name" value="tRNA_sel_U_synt"/>
    <property type="match status" value="1"/>
</dbReference>
<dbReference type="Pfam" id="PF00581">
    <property type="entry name" value="Rhodanese"/>
    <property type="match status" value="1"/>
</dbReference>
<accession>A0A4Q0VND3</accession>
<dbReference type="Gene3D" id="3.40.250.10">
    <property type="entry name" value="Rhodanese-like domain"/>
    <property type="match status" value="1"/>
</dbReference>
<dbReference type="InterPro" id="IPR058840">
    <property type="entry name" value="AAA_SelU"/>
</dbReference>
<dbReference type="PANTHER" id="PTHR30401:SF0">
    <property type="entry name" value="TRNA 2-SELENOURIDINE SYNTHASE"/>
    <property type="match status" value="1"/>
</dbReference>
<dbReference type="Proteomes" id="UP000290649">
    <property type="component" value="Unassembled WGS sequence"/>
</dbReference>
<dbReference type="SUPFAM" id="SSF52821">
    <property type="entry name" value="Rhodanese/Cell cycle control phosphatase"/>
    <property type="match status" value="1"/>
</dbReference>
<keyword evidence="1" id="KW-0711">Selenium</keyword>
<evidence type="ECO:0000259" key="2">
    <source>
        <dbReference type="PROSITE" id="PS50206"/>
    </source>
</evidence>
<dbReference type="PANTHER" id="PTHR30401">
    <property type="entry name" value="TRNA 2-SELENOURIDINE SYNTHASE"/>
    <property type="match status" value="1"/>
</dbReference>
<feature type="domain" description="Rhodanese" evidence="2">
    <location>
        <begin position="34"/>
        <end position="154"/>
    </location>
</feature>
<evidence type="ECO:0000313" key="3">
    <source>
        <dbReference type="EMBL" id="RXI97912.1"/>
    </source>
</evidence>
<proteinExistence type="predicted"/>
<organism evidence="3 4">
    <name type="scientific">Anaerobacillus alkaliphilus</name>
    <dbReference type="NCBI Taxonomy" id="1548597"/>
    <lineage>
        <taxon>Bacteria</taxon>
        <taxon>Bacillati</taxon>
        <taxon>Bacillota</taxon>
        <taxon>Bacilli</taxon>
        <taxon>Bacillales</taxon>
        <taxon>Bacillaceae</taxon>
        <taxon>Anaerobacillus</taxon>
    </lineage>
</organism>
<comment type="caution">
    <text evidence="3">The sequence shown here is derived from an EMBL/GenBank/DDBJ whole genome shotgun (WGS) entry which is preliminary data.</text>
</comment>
<dbReference type="InterPro" id="IPR036873">
    <property type="entry name" value="Rhodanese-like_dom_sf"/>
</dbReference>
<dbReference type="GO" id="GO:0043828">
    <property type="term" value="F:tRNA 2-selenouridine synthase activity"/>
    <property type="evidence" value="ECO:0007669"/>
    <property type="project" value="InterPro"/>
</dbReference>
<protein>
    <submittedName>
        <fullName evidence="3">tRNA 2-selenouridine(34) synthase MnmH</fullName>
    </submittedName>
</protein>
<dbReference type="Pfam" id="PF26341">
    <property type="entry name" value="AAA_SelU"/>
    <property type="match status" value="1"/>
</dbReference>
<dbReference type="InterPro" id="IPR001763">
    <property type="entry name" value="Rhodanese-like_dom"/>
</dbReference>
<dbReference type="AlphaFoldDB" id="A0A4Q0VND3"/>
<dbReference type="EMBL" id="QOUX01000046">
    <property type="protein sequence ID" value="RXI97912.1"/>
    <property type="molecule type" value="Genomic_DNA"/>
</dbReference>
<dbReference type="GO" id="GO:0002098">
    <property type="term" value="P:tRNA wobble uridine modification"/>
    <property type="evidence" value="ECO:0007669"/>
    <property type="project" value="InterPro"/>
</dbReference>
<dbReference type="OrthoDB" id="9808735at2"/>
<dbReference type="PROSITE" id="PS50206">
    <property type="entry name" value="RHODANESE_3"/>
    <property type="match status" value="1"/>
</dbReference>